<proteinExistence type="predicted"/>
<dbReference type="PROSITE" id="PS00108">
    <property type="entry name" value="PROTEIN_KINASE_ST"/>
    <property type="match status" value="1"/>
</dbReference>
<dbReference type="CDD" id="cd14014">
    <property type="entry name" value="STKc_PknB_like"/>
    <property type="match status" value="1"/>
</dbReference>
<dbReference type="EMBL" id="FZNP01000020">
    <property type="protein sequence ID" value="SNS55503.1"/>
    <property type="molecule type" value="Genomic_DNA"/>
</dbReference>
<dbReference type="Pfam" id="PF00069">
    <property type="entry name" value="Pkinase"/>
    <property type="match status" value="1"/>
</dbReference>
<evidence type="ECO:0000259" key="2">
    <source>
        <dbReference type="PROSITE" id="PS50011"/>
    </source>
</evidence>
<dbReference type="InterPro" id="IPR011009">
    <property type="entry name" value="Kinase-like_dom_sf"/>
</dbReference>
<dbReference type="AlphaFoldDB" id="A0A239FGS1"/>
<name>A0A239FGS1_9ACTN</name>
<dbReference type="SUPFAM" id="SSF50998">
    <property type="entry name" value="Quinoprotein alcohol dehydrogenase-like"/>
    <property type="match status" value="1"/>
</dbReference>
<keyword evidence="3" id="KW-0808">Transferase</keyword>
<feature type="repeat" description="WD" evidence="1">
    <location>
        <begin position="1071"/>
        <end position="1112"/>
    </location>
</feature>
<accession>A0A239FGS1</accession>
<dbReference type="Pfam" id="PF20703">
    <property type="entry name" value="nSTAND1"/>
    <property type="match status" value="1"/>
</dbReference>
<dbReference type="InterPro" id="IPR049052">
    <property type="entry name" value="nSTAND1"/>
</dbReference>
<evidence type="ECO:0000313" key="3">
    <source>
        <dbReference type="EMBL" id="SNS55503.1"/>
    </source>
</evidence>
<reference evidence="4" key="1">
    <citation type="submission" date="2017-06" db="EMBL/GenBank/DDBJ databases">
        <authorList>
            <person name="Varghese N."/>
            <person name="Submissions S."/>
        </authorList>
    </citation>
    <scope>NUCLEOTIDE SEQUENCE [LARGE SCALE GENOMIC DNA]</scope>
    <source>
        <strain evidence="4">DSM 44485</strain>
    </source>
</reference>
<protein>
    <submittedName>
        <fullName evidence="3">Serine/threonine protein kinase</fullName>
    </submittedName>
</protein>
<dbReference type="SMART" id="SM00320">
    <property type="entry name" value="WD40"/>
    <property type="match status" value="4"/>
</dbReference>
<dbReference type="RefSeq" id="WP_179279162.1">
    <property type="nucleotide sequence ID" value="NZ_FZNP01000020.1"/>
</dbReference>
<feature type="domain" description="Protein kinase" evidence="2">
    <location>
        <begin position="17"/>
        <end position="262"/>
    </location>
</feature>
<dbReference type="SUPFAM" id="SSF56112">
    <property type="entry name" value="Protein kinase-like (PK-like)"/>
    <property type="match status" value="1"/>
</dbReference>
<dbReference type="InterPro" id="IPR008271">
    <property type="entry name" value="Ser/Thr_kinase_AS"/>
</dbReference>
<dbReference type="InterPro" id="IPR015943">
    <property type="entry name" value="WD40/YVTN_repeat-like_dom_sf"/>
</dbReference>
<dbReference type="PANTHER" id="PTHR19879">
    <property type="entry name" value="TRANSCRIPTION INITIATION FACTOR TFIID"/>
    <property type="match status" value="1"/>
</dbReference>
<dbReference type="Gene3D" id="1.10.510.10">
    <property type="entry name" value="Transferase(Phosphotransferase) domain 1"/>
    <property type="match status" value="1"/>
</dbReference>
<dbReference type="Proteomes" id="UP000198420">
    <property type="component" value="Unassembled WGS sequence"/>
</dbReference>
<dbReference type="Gene3D" id="2.130.10.10">
    <property type="entry name" value="YVTN repeat-like/Quinoprotein amine dehydrogenase"/>
    <property type="match status" value="3"/>
</dbReference>
<dbReference type="GO" id="GO:0005524">
    <property type="term" value="F:ATP binding"/>
    <property type="evidence" value="ECO:0007669"/>
    <property type="project" value="InterPro"/>
</dbReference>
<keyword evidence="3" id="KW-0723">Serine/threonine-protein kinase</keyword>
<keyword evidence="4" id="KW-1185">Reference proteome</keyword>
<dbReference type="InterPro" id="IPR011047">
    <property type="entry name" value="Quinoprotein_ADH-like_sf"/>
</dbReference>
<dbReference type="SUPFAM" id="SSF82171">
    <property type="entry name" value="DPP6 N-terminal domain-like"/>
    <property type="match status" value="1"/>
</dbReference>
<dbReference type="GO" id="GO:0004674">
    <property type="term" value="F:protein serine/threonine kinase activity"/>
    <property type="evidence" value="ECO:0007669"/>
    <property type="project" value="UniProtKB-KW"/>
</dbReference>
<dbReference type="InterPro" id="IPR001680">
    <property type="entry name" value="WD40_rpt"/>
</dbReference>
<dbReference type="PROSITE" id="PS50294">
    <property type="entry name" value="WD_REPEATS_REGION"/>
    <property type="match status" value="1"/>
</dbReference>
<dbReference type="Pfam" id="PF00400">
    <property type="entry name" value="WD40"/>
    <property type="match status" value="2"/>
</dbReference>
<evidence type="ECO:0000256" key="1">
    <source>
        <dbReference type="PROSITE-ProRule" id="PRU00221"/>
    </source>
</evidence>
<dbReference type="PANTHER" id="PTHR19879:SF9">
    <property type="entry name" value="TRANSCRIPTION INITIATION FACTOR TFIID SUBUNIT 5"/>
    <property type="match status" value="1"/>
</dbReference>
<dbReference type="InterPro" id="IPR000719">
    <property type="entry name" value="Prot_kinase_dom"/>
</dbReference>
<dbReference type="PROSITE" id="PS50082">
    <property type="entry name" value="WD_REPEATS_2"/>
    <property type="match status" value="1"/>
</dbReference>
<evidence type="ECO:0000313" key="4">
    <source>
        <dbReference type="Proteomes" id="UP000198420"/>
    </source>
</evidence>
<keyword evidence="3" id="KW-0418">Kinase</keyword>
<gene>
    <name evidence="3" type="ORF">SAMN06265355_12085</name>
</gene>
<organism evidence="3 4">
    <name type="scientific">Actinomadura mexicana</name>
    <dbReference type="NCBI Taxonomy" id="134959"/>
    <lineage>
        <taxon>Bacteria</taxon>
        <taxon>Bacillati</taxon>
        <taxon>Actinomycetota</taxon>
        <taxon>Actinomycetes</taxon>
        <taxon>Streptosporangiales</taxon>
        <taxon>Thermomonosporaceae</taxon>
        <taxon>Actinomadura</taxon>
    </lineage>
</organism>
<dbReference type="SMART" id="SM00220">
    <property type="entry name" value="S_TKc"/>
    <property type="match status" value="1"/>
</dbReference>
<dbReference type="PROSITE" id="PS50011">
    <property type="entry name" value="PROTEIN_KINASE_DOM"/>
    <property type="match status" value="1"/>
</dbReference>
<keyword evidence="1" id="KW-0853">WD repeat</keyword>
<sequence>MAPDPLGPGDPTRLGDYLLAGRLGAGGQGVVYEGYGPDGMRVAVKALHGDYSALHRDLFVREVEAVRRVSQFCTARVLAVDLDNALPYVVSEYVAGPNLQQAVEEDGPYKPDELYRLAVGIATALTTVHRAGVVHRDLKPANVLLGPDGPRVIDFGIARTEDMSQSATEMKGTPRYMAPEVFRGKTPGPAVDVWAWGATILYAASGRTPFDGGSLPEVMHAVLNTEPDTSMVPERLRPMVDAALAREPGRRPDAPGLLLDLLGGRPDADLLEQGAREARAVRMPKSAPPPLGERAEAAMGSLGPEAQQAVPQILLRMVSAGDDLVRPATRAEFSDGRTPEPVIDAVLSAFTHAGLLTWDGQRLTLASPALLRAWPRLRDWAAAERPELDVHQELAEGARLWDAHGRKAGDLLQGTRLERAMTWAVGGSRTLRPNTLEQAFLDAGRASVRRRSTLRTAVSGVLAVLLLVTLVAGALVFQQGRTVARQRDDAEARRLAAVAMATRKSDPRTARRLAIAAGALSDTKETREALVALRYQWESDVFMPPGVSSTTRRQPSPGGRILAVVDGGKASVWNIDSHAELHAFAITGADTLDLVVTDDARTMVTWAADGTARVWDTASGKERGRLPIGKAGTNATVFDGIDLSPSGHLLLAGNRDARTVWDLRTLRQVPLSWTRPKDGVEILAADAGDQLIAGVTPQGAVHVDQLAARTTIALPRLSQALKGRYVSAAKVSPDGSLLAMANAPATGKKAEILIWKLGADEQFLRLAPANTYSALAFSQDGRYLAQGRTMWRLKDGGASQSTPDEPVIRYAPNADCALVRFVEQRALRCIEPATGQISSLDISTFLSTKVIQGSGLFQKTTISADASTMVYRSGDSVHFWDVRRKSAVNRGFGLSSDYEYSGNGNDLALSADGGRLAIYKNTRTVTITDAKKFAKLGDVTLPQPADRIQAMALSPDGRGLVLLVRRGTAGELQLWDAKTFRQIRAVPSSADTFVKRIVFRPDGKALMTDGKSGLIEYPSGRVLARSDDTFLSTLLTMSRDGRTIVSAEGTETDQKVLLADGRTLRSRGLILRGHKGYVRAAAISPDGTLLATGDALGQIRLWEVESGRSYALPLTGHQTEIGALAFSSDGKTLTSAAEAGTVLTHDLAPALTRAALCKNTTGGLTKKEWHQTLPTLDYRPTCPR</sequence>